<proteinExistence type="predicted"/>
<protein>
    <submittedName>
        <fullName evidence="1">Uncharacterized protein</fullName>
    </submittedName>
</protein>
<keyword evidence="2" id="KW-1185">Reference proteome</keyword>
<evidence type="ECO:0000313" key="1">
    <source>
        <dbReference type="EMBL" id="SIT45612.1"/>
    </source>
</evidence>
<dbReference type="AlphaFoldDB" id="A0A1N7SE56"/>
<gene>
    <name evidence="1" type="ORF">BN2476_470079</name>
</gene>
<accession>A0A1N7SE56</accession>
<dbReference type="Proteomes" id="UP000195569">
    <property type="component" value="Unassembled WGS sequence"/>
</dbReference>
<name>A0A1N7SE56_9BURK</name>
<sequence length="73" mass="8336">MRERHANRCRRTTGPVLRNSCGIDFSGATQMLCVAAELKVLRIHVHTDLLAPTRRIDVQHGSHCIMYFDTTTR</sequence>
<comment type="caution">
    <text evidence="1">The sequence shown here is derived from an EMBL/GenBank/DDBJ whole genome shotgun (WGS) entry which is preliminary data.</text>
</comment>
<organism evidence="1 2">
    <name type="scientific">Paraburkholderia piptadeniae</name>
    <dbReference type="NCBI Taxonomy" id="1701573"/>
    <lineage>
        <taxon>Bacteria</taxon>
        <taxon>Pseudomonadati</taxon>
        <taxon>Pseudomonadota</taxon>
        <taxon>Betaproteobacteria</taxon>
        <taxon>Burkholderiales</taxon>
        <taxon>Burkholderiaceae</taxon>
        <taxon>Paraburkholderia</taxon>
    </lineage>
</organism>
<reference evidence="1" key="1">
    <citation type="submission" date="2016-12" db="EMBL/GenBank/DDBJ databases">
        <authorList>
            <person name="Moulin L."/>
        </authorList>
    </citation>
    <scope>NUCLEOTIDE SEQUENCE [LARGE SCALE GENOMIC DNA]</scope>
    <source>
        <strain evidence="1">STM 7183</strain>
    </source>
</reference>
<evidence type="ECO:0000313" key="2">
    <source>
        <dbReference type="Proteomes" id="UP000195569"/>
    </source>
</evidence>
<dbReference type="EMBL" id="CYGY02000047">
    <property type="protein sequence ID" value="SIT45612.1"/>
    <property type="molecule type" value="Genomic_DNA"/>
</dbReference>